<sequence length="302" mass="32901">MSILRLPDELLVEIVNPSATTDAAALSRVCHRFYRLSTPVLYRTLDIDLISRPSQAAALHRTLGKNDGLRAYCRVLGLRLPGDNSGVDSRRYKVAEDVVGDLISWATGTVELCIDGDYIRPDCREALWDAIRAAVRNMPNLEKLALGARDEKQVFLEDIRDFLAQDQGEKLRTLEIGIGVLSGYSTPMAVAPSQIGSSCITSLSVGYLLAARVNLAQLLLLPAQLEHFAFVGTSPGCYWSWSLFDLVSGLAPHQASLRTLRVAAPRSHEDSISGEPPFAPGPPVDYSPFKQLKGVTFTAPPA</sequence>
<protein>
    <recommendedName>
        <fullName evidence="1">F-box domain-containing protein</fullName>
    </recommendedName>
</protein>
<dbReference type="InterPro" id="IPR001810">
    <property type="entry name" value="F-box_dom"/>
</dbReference>
<evidence type="ECO:0000259" key="1">
    <source>
        <dbReference type="PROSITE" id="PS50181"/>
    </source>
</evidence>
<reference evidence="2" key="1">
    <citation type="submission" date="2023-06" db="EMBL/GenBank/DDBJ databases">
        <title>Genome-scale phylogeny and comparative genomics of the fungal order Sordariales.</title>
        <authorList>
            <consortium name="Lawrence Berkeley National Laboratory"/>
            <person name="Hensen N."/>
            <person name="Bonometti L."/>
            <person name="Westerberg I."/>
            <person name="Brannstrom I.O."/>
            <person name="Guillou S."/>
            <person name="Cros-Aarteil S."/>
            <person name="Calhoun S."/>
            <person name="Haridas S."/>
            <person name="Kuo A."/>
            <person name="Mondo S."/>
            <person name="Pangilinan J."/>
            <person name="Riley R."/>
            <person name="Labutti K."/>
            <person name="Andreopoulos B."/>
            <person name="Lipzen A."/>
            <person name="Chen C."/>
            <person name="Yanf M."/>
            <person name="Daum C."/>
            <person name="Ng V."/>
            <person name="Clum A."/>
            <person name="Steindorff A."/>
            <person name="Ohm R."/>
            <person name="Martin F."/>
            <person name="Silar P."/>
            <person name="Natvig D."/>
            <person name="Lalanne C."/>
            <person name="Gautier V."/>
            <person name="Ament-Velasquez S.L."/>
            <person name="Kruys A."/>
            <person name="Hutchinson M.I."/>
            <person name="Powell A.J."/>
            <person name="Barry K."/>
            <person name="Miller A.N."/>
            <person name="Grigoriev I.V."/>
            <person name="Debuchy R."/>
            <person name="Gladieux P."/>
            <person name="Thoren M.H."/>
            <person name="Johannesson H."/>
        </authorList>
    </citation>
    <scope>NUCLEOTIDE SEQUENCE</scope>
    <source>
        <strain evidence="2">PSN4</strain>
    </source>
</reference>
<evidence type="ECO:0000313" key="2">
    <source>
        <dbReference type="EMBL" id="KAK1756434.1"/>
    </source>
</evidence>
<dbReference type="SUPFAM" id="SSF81383">
    <property type="entry name" value="F-box domain"/>
    <property type="match status" value="1"/>
</dbReference>
<dbReference type="AlphaFoldDB" id="A0AAJ0FCG3"/>
<dbReference type="InterPro" id="IPR036047">
    <property type="entry name" value="F-box-like_dom_sf"/>
</dbReference>
<dbReference type="Gene3D" id="1.20.1280.50">
    <property type="match status" value="1"/>
</dbReference>
<accession>A0AAJ0FCG3</accession>
<organism evidence="2 3">
    <name type="scientific">Echria macrotheca</name>
    <dbReference type="NCBI Taxonomy" id="438768"/>
    <lineage>
        <taxon>Eukaryota</taxon>
        <taxon>Fungi</taxon>
        <taxon>Dikarya</taxon>
        <taxon>Ascomycota</taxon>
        <taxon>Pezizomycotina</taxon>
        <taxon>Sordariomycetes</taxon>
        <taxon>Sordariomycetidae</taxon>
        <taxon>Sordariales</taxon>
        <taxon>Schizotheciaceae</taxon>
        <taxon>Echria</taxon>
    </lineage>
</organism>
<dbReference type="PROSITE" id="PS50181">
    <property type="entry name" value="FBOX"/>
    <property type="match status" value="1"/>
</dbReference>
<gene>
    <name evidence="2" type="ORF">QBC47DRAFT_401336</name>
</gene>
<keyword evidence="3" id="KW-1185">Reference proteome</keyword>
<evidence type="ECO:0000313" key="3">
    <source>
        <dbReference type="Proteomes" id="UP001239445"/>
    </source>
</evidence>
<feature type="domain" description="F-box" evidence="1">
    <location>
        <begin position="1"/>
        <end position="45"/>
    </location>
</feature>
<proteinExistence type="predicted"/>
<dbReference type="EMBL" id="MU839832">
    <property type="protein sequence ID" value="KAK1756434.1"/>
    <property type="molecule type" value="Genomic_DNA"/>
</dbReference>
<dbReference type="Proteomes" id="UP001239445">
    <property type="component" value="Unassembled WGS sequence"/>
</dbReference>
<comment type="caution">
    <text evidence="2">The sequence shown here is derived from an EMBL/GenBank/DDBJ whole genome shotgun (WGS) entry which is preliminary data.</text>
</comment>
<dbReference type="Pfam" id="PF12937">
    <property type="entry name" value="F-box-like"/>
    <property type="match status" value="1"/>
</dbReference>
<name>A0AAJ0FCG3_9PEZI</name>